<dbReference type="Proteomes" id="UP000650511">
    <property type="component" value="Unassembled WGS sequence"/>
</dbReference>
<protein>
    <recommendedName>
        <fullName evidence="3">Pyridoxamine 5'-phosphate oxidase</fullName>
    </recommendedName>
</protein>
<dbReference type="InterPro" id="IPR012349">
    <property type="entry name" value="Split_barrel_FMN-bd"/>
</dbReference>
<keyword evidence="2" id="KW-1185">Reference proteome</keyword>
<evidence type="ECO:0000313" key="1">
    <source>
        <dbReference type="EMBL" id="GGI08905.1"/>
    </source>
</evidence>
<dbReference type="InterPro" id="IPR004378">
    <property type="entry name" value="F420H2_quin_Rdtase"/>
</dbReference>
<reference evidence="1" key="2">
    <citation type="submission" date="2020-09" db="EMBL/GenBank/DDBJ databases">
        <authorList>
            <person name="Sun Q."/>
            <person name="Zhou Y."/>
        </authorList>
    </citation>
    <scope>NUCLEOTIDE SEQUENCE</scope>
    <source>
        <strain evidence="1">CGMCC 1.14988</strain>
    </source>
</reference>
<sequence>MDVPADLLDEHYCLLSTQGRVTARRHTAELWFVPAEGGVFLMSGSGGLTQWCLNLQNEEQGVLRVGGRAWLGRASFLQDDDPRRDAALAAFHAKYDPPGKDRTEPWTRNATVLTLVLTRQLES</sequence>
<dbReference type="Gene3D" id="2.30.110.10">
    <property type="entry name" value="Electron Transport, Fmn-binding Protein, Chain A"/>
    <property type="match status" value="1"/>
</dbReference>
<evidence type="ECO:0000313" key="2">
    <source>
        <dbReference type="Proteomes" id="UP000650511"/>
    </source>
</evidence>
<proteinExistence type="predicted"/>
<gene>
    <name evidence="1" type="ORF">GCM10011354_31420</name>
</gene>
<dbReference type="GO" id="GO:0016491">
    <property type="term" value="F:oxidoreductase activity"/>
    <property type="evidence" value="ECO:0007669"/>
    <property type="project" value="InterPro"/>
</dbReference>
<accession>A0A8J3AH02</accession>
<dbReference type="RefSeq" id="WP_165403833.1">
    <property type="nucleotide sequence ID" value="NZ_BMHA01000013.1"/>
</dbReference>
<dbReference type="Pfam" id="PF04075">
    <property type="entry name" value="F420H2_quin_red"/>
    <property type="match status" value="1"/>
</dbReference>
<name>A0A8J3AH02_9ACTN</name>
<dbReference type="AlphaFoldDB" id="A0A8J3AH02"/>
<organism evidence="1 2">
    <name type="scientific">Egicoccus halophilus</name>
    <dbReference type="NCBI Taxonomy" id="1670830"/>
    <lineage>
        <taxon>Bacteria</taxon>
        <taxon>Bacillati</taxon>
        <taxon>Actinomycetota</taxon>
        <taxon>Nitriliruptoria</taxon>
        <taxon>Egicoccales</taxon>
        <taxon>Egicoccaceae</taxon>
        <taxon>Egicoccus</taxon>
    </lineage>
</organism>
<reference evidence="1" key="1">
    <citation type="journal article" date="2014" name="Int. J. Syst. Evol. Microbiol.">
        <title>Complete genome sequence of Corynebacterium casei LMG S-19264T (=DSM 44701T), isolated from a smear-ripened cheese.</title>
        <authorList>
            <consortium name="US DOE Joint Genome Institute (JGI-PGF)"/>
            <person name="Walter F."/>
            <person name="Albersmeier A."/>
            <person name="Kalinowski J."/>
            <person name="Ruckert C."/>
        </authorList>
    </citation>
    <scope>NUCLEOTIDE SEQUENCE</scope>
    <source>
        <strain evidence="1">CGMCC 1.14988</strain>
    </source>
</reference>
<evidence type="ECO:0008006" key="3">
    <source>
        <dbReference type="Google" id="ProtNLM"/>
    </source>
</evidence>
<comment type="caution">
    <text evidence="1">The sequence shown here is derived from an EMBL/GenBank/DDBJ whole genome shotgun (WGS) entry which is preliminary data.</text>
</comment>
<dbReference type="EMBL" id="BMHA01000013">
    <property type="protein sequence ID" value="GGI08905.1"/>
    <property type="molecule type" value="Genomic_DNA"/>
</dbReference>